<dbReference type="AlphaFoldDB" id="G7ZI43"/>
<evidence type="ECO:0000313" key="2">
    <source>
        <dbReference type="Proteomes" id="UP000005667"/>
    </source>
</evidence>
<geneLocation type="plasmid" evidence="1 2">
    <name>AZO_p5</name>
</geneLocation>
<dbReference type="EMBL" id="FQ311873">
    <property type="protein sequence ID" value="CBS91139.1"/>
    <property type="molecule type" value="Genomic_DNA"/>
</dbReference>
<dbReference type="HOGENOM" id="CLU_2986628_0_0_5"/>
<keyword evidence="2" id="KW-1185">Reference proteome</keyword>
<organism evidence="1 2">
    <name type="scientific">Azospirillum lipoferum (strain 4B)</name>
    <dbReference type="NCBI Taxonomy" id="862719"/>
    <lineage>
        <taxon>Bacteria</taxon>
        <taxon>Pseudomonadati</taxon>
        <taxon>Pseudomonadota</taxon>
        <taxon>Alphaproteobacteria</taxon>
        <taxon>Rhodospirillales</taxon>
        <taxon>Azospirillaceae</taxon>
        <taxon>Azospirillum</taxon>
    </lineage>
</organism>
<gene>
    <name evidence="1" type="ordered locus">AZOLI_p50137</name>
</gene>
<sequence length="57" mass="6556">MWAVRRPSAKEEPPSSVMAMRGRWTEGKREWQGATLRRTPCLSAAMIRTLLRAVQSR</sequence>
<reference evidence="2" key="1">
    <citation type="journal article" date="2011" name="PLoS Genet.">
        <title>Azospirillum genomes reveal transition of bacteria from aquatic to terrestrial environments.</title>
        <authorList>
            <person name="Wisniewski-Dye F."/>
            <person name="Borziak K."/>
            <person name="Khalsa-Moyers G."/>
            <person name="Alexandre G."/>
            <person name="Sukharnikov L.O."/>
            <person name="Wuichet K."/>
            <person name="Hurst G.B."/>
            <person name="McDonald W.H."/>
            <person name="Robertson J.S."/>
            <person name="Barbe V."/>
            <person name="Calteau A."/>
            <person name="Rouy Z."/>
            <person name="Mangenot S."/>
            <person name="Prigent-Combaret C."/>
            <person name="Normand P."/>
            <person name="Boyer M."/>
            <person name="Siguier P."/>
            <person name="Dessaux Y."/>
            <person name="Elmerich C."/>
            <person name="Condemine G."/>
            <person name="Krishnen G."/>
            <person name="Kennedy I."/>
            <person name="Paterson A.H."/>
            <person name="Gonzalez V."/>
            <person name="Mavingui P."/>
            <person name="Zhulin I.B."/>
        </authorList>
    </citation>
    <scope>NUCLEOTIDE SEQUENCE [LARGE SCALE GENOMIC DNA]</scope>
    <source>
        <strain evidence="2">4B</strain>
    </source>
</reference>
<keyword evidence="1" id="KW-0614">Plasmid</keyword>
<dbReference type="Proteomes" id="UP000005667">
    <property type="component" value="Plasmid AZO_p5"/>
</dbReference>
<dbReference type="KEGG" id="ali:AZOLI_p50137"/>
<name>G7ZI43_AZOL4</name>
<accession>G7ZI43</accession>
<proteinExistence type="predicted"/>
<evidence type="ECO:0000313" key="1">
    <source>
        <dbReference type="EMBL" id="CBS91139.1"/>
    </source>
</evidence>
<protein>
    <submittedName>
        <fullName evidence="1">Uncharacterized protein</fullName>
    </submittedName>
</protein>